<dbReference type="Pfam" id="PF19326">
    <property type="entry name" value="AMP_deaminase"/>
    <property type="match status" value="1"/>
</dbReference>
<proteinExistence type="inferred from homology"/>
<dbReference type="GO" id="GO:0046033">
    <property type="term" value="P:AMP metabolic process"/>
    <property type="evidence" value="ECO:0007669"/>
    <property type="project" value="TreeGrafter"/>
</dbReference>
<organism evidence="3 4">
    <name type="scientific">Plutella xylostella</name>
    <name type="common">Diamondback moth</name>
    <name type="synonym">Plutella maculipennis</name>
    <dbReference type="NCBI Taxonomy" id="51655"/>
    <lineage>
        <taxon>Eukaryota</taxon>
        <taxon>Metazoa</taxon>
        <taxon>Ecdysozoa</taxon>
        <taxon>Arthropoda</taxon>
        <taxon>Hexapoda</taxon>
        <taxon>Insecta</taxon>
        <taxon>Pterygota</taxon>
        <taxon>Neoptera</taxon>
        <taxon>Endopterygota</taxon>
        <taxon>Lepidoptera</taxon>
        <taxon>Glossata</taxon>
        <taxon>Ditrysia</taxon>
        <taxon>Yponomeutoidea</taxon>
        <taxon>Plutellidae</taxon>
        <taxon>Plutella</taxon>
    </lineage>
</organism>
<accession>A0A8S4FHV3</accession>
<dbReference type="PANTHER" id="PTHR11359:SF0">
    <property type="entry name" value="AMP DEAMINASE"/>
    <property type="match status" value="1"/>
</dbReference>
<dbReference type="EMBL" id="CAJHNJ030000035">
    <property type="protein sequence ID" value="CAG9128016.1"/>
    <property type="molecule type" value="Genomic_DNA"/>
</dbReference>
<dbReference type="GO" id="GO:0032264">
    <property type="term" value="P:IMP salvage"/>
    <property type="evidence" value="ECO:0007669"/>
    <property type="project" value="InterPro"/>
</dbReference>
<feature type="region of interest" description="Disordered" evidence="2">
    <location>
        <begin position="22"/>
        <end position="41"/>
    </location>
</feature>
<keyword evidence="4" id="KW-1185">Reference proteome</keyword>
<dbReference type="InterPro" id="IPR032466">
    <property type="entry name" value="Metal_Hydrolase"/>
</dbReference>
<dbReference type="AlphaFoldDB" id="A0A8S4FHV3"/>
<dbReference type="PANTHER" id="PTHR11359">
    <property type="entry name" value="AMP DEAMINASE"/>
    <property type="match status" value="1"/>
</dbReference>
<comment type="similarity">
    <text evidence="1">Belongs to the metallo-dependent hydrolases superfamily. Adenosine and AMP deaminases family.</text>
</comment>
<dbReference type="InterPro" id="IPR006329">
    <property type="entry name" value="AMPD"/>
</dbReference>
<evidence type="ECO:0000313" key="3">
    <source>
        <dbReference type="EMBL" id="CAG9128016.1"/>
    </source>
</evidence>
<dbReference type="GO" id="GO:0005829">
    <property type="term" value="C:cytosol"/>
    <property type="evidence" value="ECO:0007669"/>
    <property type="project" value="TreeGrafter"/>
</dbReference>
<evidence type="ECO:0000313" key="4">
    <source>
        <dbReference type="Proteomes" id="UP000653454"/>
    </source>
</evidence>
<name>A0A8S4FHV3_PLUXY</name>
<reference evidence="3" key="1">
    <citation type="submission" date="2020-11" db="EMBL/GenBank/DDBJ databases">
        <authorList>
            <person name="Whiteford S."/>
        </authorList>
    </citation>
    <scope>NUCLEOTIDE SEQUENCE</scope>
</reference>
<evidence type="ECO:0000256" key="2">
    <source>
        <dbReference type="SAM" id="MobiDB-lite"/>
    </source>
</evidence>
<comment type="caution">
    <text evidence="3">The sequence shown here is derived from an EMBL/GenBank/DDBJ whole genome shotgun (WGS) entry which is preliminary data.</text>
</comment>
<gene>
    <name evidence="3" type="ORF">PLXY2_LOCUS9046</name>
</gene>
<dbReference type="Gene3D" id="3.20.20.140">
    <property type="entry name" value="Metal-dependent hydrolases"/>
    <property type="match status" value="1"/>
</dbReference>
<dbReference type="SUPFAM" id="SSF51556">
    <property type="entry name" value="Metallo-dependent hydrolases"/>
    <property type="match status" value="1"/>
</dbReference>
<dbReference type="GO" id="GO:0003876">
    <property type="term" value="F:AMP deaminase activity"/>
    <property type="evidence" value="ECO:0007669"/>
    <property type="project" value="InterPro"/>
</dbReference>
<dbReference type="Proteomes" id="UP000653454">
    <property type="component" value="Unassembled WGS sequence"/>
</dbReference>
<protein>
    <submittedName>
        <fullName evidence="3">(diamondback moth) hypothetical protein</fullName>
    </submittedName>
</protein>
<sequence>MFGTHNDYKKWTNSRFDDETVTTSGTKTYVRGPGDSRARDPEEVPFQRVSVAGIHATGVPFDELVQSSALLAEALKMRQKYMEASMQSFPVSLGNYLKNHEERPMVPRTIKSEMLPTAEFGGQYKAPIDSKDLAGRYLQLDGNRSSEEDMAAFFDPSFLNVSEKNPYKSQQTVRNSIESQEGETLAAVYSDPWAHPTPPDHHYLFAWRRGVVRVFRTRAALEAGDPMYQGPSYSTYVQDLTRLLDMICDGPLKSYSFRRLSYLSSKFRLHVLLNELHELALQKAVPHRDFYNVKKVDTHIHAASCMNQKHLLRFIKRTLRQRPDEVVAIDKGMPMTLKAVFEEMKLDAYDLNVDILDVHADRNTFHRFDKFNAKYNPVGESRLREVFLKTDNLMNGKYFADIIKVRSHISNIKIVQAVR</sequence>
<evidence type="ECO:0000256" key="1">
    <source>
        <dbReference type="ARBA" id="ARBA00006676"/>
    </source>
</evidence>